<dbReference type="Proteomes" id="UP001056120">
    <property type="component" value="Linkage Group LG19"/>
</dbReference>
<organism evidence="1 2">
    <name type="scientific">Smallanthus sonchifolius</name>
    <dbReference type="NCBI Taxonomy" id="185202"/>
    <lineage>
        <taxon>Eukaryota</taxon>
        <taxon>Viridiplantae</taxon>
        <taxon>Streptophyta</taxon>
        <taxon>Embryophyta</taxon>
        <taxon>Tracheophyta</taxon>
        <taxon>Spermatophyta</taxon>
        <taxon>Magnoliopsida</taxon>
        <taxon>eudicotyledons</taxon>
        <taxon>Gunneridae</taxon>
        <taxon>Pentapetalae</taxon>
        <taxon>asterids</taxon>
        <taxon>campanulids</taxon>
        <taxon>Asterales</taxon>
        <taxon>Asteraceae</taxon>
        <taxon>Asteroideae</taxon>
        <taxon>Heliantheae alliance</taxon>
        <taxon>Millerieae</taxon>
        <taxon>Smallanthus</taxon>
    </lineage>
</organism>
<protein>
    <submittedName>
        <fullName evidence="1">Uncharacterized protein</fullName>
    </submittedName>
</protein>
<name>A0ACB9DDX3_9ASTR</name>
<comment type="caution">
    <text evidence="1">The sequence shown here is derived from an EMBL/GenBank/DDBJ whole genome shotgun (WGS) entry which is preliminary data.</text>
</comment>
<evidence type="ECO:0000313" key="1">
    <source>
        <dbReference type="EMBL" id="KAI3744461.1"/>
    </source>
</evidence>
<keyword evidence="2" id="KW-1185">Reference proteome</keyword>
<reference evidence="2" key="1">
    <citation type="journal article" date="2022" name="Mol. Ecol. Resour.">
        <title>The genomes of chicory, endive, great burdock and yacon provide insights into Asteraceae palaeo-polyploidization history and plant inulin production.</title>
        <authorList>
            <person name="Fan W."/>
            <person name="Wang S."/>
            <person name="Wang H."/>
            <person name="Wang A."/>
            <person name="Jiang F."/>
            <person name="Liu H."/>
            <person name="Zhao H."/>
            <person name="Xu D."/>
            <person name="Zhang Y."/>
        </authorList>
    </citation>
    <scope>NUCLEOTIDE SEQUENCE [LARGE SCALE GENOMIC DNA]</scope>
    <source>
        <strain evidence="2">cv. Yunnan</strain>
    </source>
</reference>
<proteinExistence type="predicted"/>
<dbReference type="EMBL" id="CM042036">
    <property type="protein sequence ID" value="KAI3744461.1"/>
    <property type="molecule type" value="Genomic_DNA"/>
</dbReference>
<accession>A0ACB9DDX3</accession>
<gene>
    <name evidence="1" type="ORF">L1987_57542</name>
</gene>
<reference evidence="1 2" key="2">
    <citation type="journal article" date="2022" name="Mol. Ecol. Resour.">
        <title>The genomes of chicory, endive, great burdock and yacon provide insights into Asteraceae paleo-polyploidization history and plant inulin production.</title>
        <authorList>
            <person name="Fan W."/>
            <person name="Wang S."/>
            <person name="Wang H."/>
            <person name="Wang A."/>
            <person name="Jiang F."/>
            <person name="Liu H."/>
            <person name="Zhao H."/>
            <person name="Xu D."/>
            <person name="Zhang Y."/>
        </authorList>
    </citation>
    <scope>NUCLEOTIDE SEQUENCE [LARGE SCALE GENOMIC DNA]</scope>
    <source>
        <strain evidence="2">cv. Yunnan</strain>
        <tissue evidence="1">Leaves</tissue>
    </source>
</reference>
<evidence type="ECO:0000313" key="2">
    <source>
        <dbReference type="Proteomes" id="UP001056120"/>
    </source>
</evidence>
<sequence length="315" mass="35301">MEPPDSNTILRSDQLFPHTNSFQILRETVRILMYNPTTFIAIGTLLISPVSAVHLSNLLVDQSIVKYTTKTLLLVLKSSGLPSIPFVQQSCQKFAEIAISSMASFPLYCTLLLVSKAAVVYSVECTYSRKKFVSSKFYVILKTIWRRIISTYLLICALIVGCLALFMILLICVTRLLYVIGFSRDSIVCIVVIFGLVFLVFLAHTLIVCDLSMVISVWEDISGTQALVRSRVLISGQTQVGLMIFVGSAIGMAFVKGLFEHRVKSLSYGDRYSRVWERPVLVLVYSFVVLIDFMMSTVFFFSCKSYSLEAVECGM</sequence>